<dbReference type="PaxDb" id="3635-A0A1U8M1E2"/>
<reference evidence="3" key="2">
    <citation type="submission" date="2025-08" db="UniProtKB">
        <authorList>
            <consortium name="RefSeq"/>
        </authorList>
    </citation>
    <scope>IDENTIFICATION</scope>
</reference>
<dbReference type="GO" id="GO:0071763">
    <property type="term" value="P:nuclear membrane organization"/>
    <property type="evidence" value="ECO:0000318"/>
    <property type="project" value="GO_Central"/>
</dbReference>
<sequence>MASISGAAERRDSRSGGKIVRPRRTLLRKTPYDRPRLLNSTQQNPNWISRHIFSPTRAIVSGATRVLSSVFGFESSSPSSSSSSSSDRDSTSDDTAGTYDGQDVSTEGFNNIGHSEPQPFAGKIETKRLIEQLLMQESFSREECNKLTNIIKSRVVDFPMIKGMGLERLNETPNRTGGTDVGIDDLCDTAVIDAKKWLEEKKSGSNSKSEFPHGTSAPNFVTLAHSVEGEAGSPVDMAKTYMRTRPPWTSPSTNNIEFRSPSPLGVPLFKEETPYSIGGKYLSSSKRKRDSPATGSWNIQEEIRKVRSKATQEMLRTLSSPKVDWSSLALEHKSVPDTLSAKNLGPAEEINLQSPKKPVDASEDLATRPVSLTPEVALNSDALPVPATLGCEENQDMEAVQSSEGKRGKTLDEGQRLQSAINFKTPSNSDVDHFKDANGSTLQFDSTRDGTVQVGSQIEDKNCSTIKEVAETGGAAANGLPSSGYSMPAEVEKEENHGAINEEENNTVGSGDENATRVGEASIEVAEVNENDVAISDSQHSSSMKFEGEGEGEGEDLAQKPNTRHSKRKSNSVMEKQEVKKVSRNNRRGKGRVR</sequence>
<protein>
    <submittedName>
        <fullName evidence="3">Protein KAKU4 isoform X1</fullName>
    </submittedName>
</protein>
<dbReference type="PANTHER" id="PTHR33416:SF17">
    <property type="entry name" value="PROTEIN KAKU4"/>
    <property type="match status" value="1"/>
</dbReference>
<evidence type="ECO:0000313" key="3">
    <source>
        <dbReference type="RefSeq" id="XP_016720615.1"/>
    </source>
</evidence>
<reference evidence="2" key="1">
    <citation type="journal article" date="2020" name="Nat. Genet.">
        <title>Genomic diversifications of five Gossypium allopolyploid species and their impact on cotton improvement.</title>
        <authorList>
            <person name="Chen Z.J."/>
            <person name="Sreedasyam A."/>
            <person name="Ando A."/>
            <person name="Song Q."/>
            <person name="De Santiago L.M."/>
            <person name="Hulse-Kemp A.M."/>
            <person name="Ding M."/>
            <person name="Ye W."/>
            <person name="Kirkbride R.C."/>
            <person name="Jenkins J."/>
            <person name="Plott C."/>
            <person name="Lovell J."/>
            <person name="Lin Y.M."/>
            <person name="Vaughn R."/>
            <person name="Liu B."/>
            <person name="Simpson S."/>
            <person name="Scheffler B.E."/>
            <person name="Wen L."/>
            <person name="Saski C.A."/>
            <person name="Grover C.E."/>
            <person name="Hu G."/>
            <person name="Conover J.L."/>
            <person name="Carlson J.W."/>
            <person name="Shu S."/>
            <person name="Boston L.B."/>
            <person name="Williams M."/>
            <person name="Peterson D.G."/>
            <person name="McGee K."/>
            <person name="Jones D.C."/>
            <person name="Wendel J.F."/>
            <person name="Stelly D.M."/>
            <person name="Grimwood J."/>
            <person name="Schmutz J."/>
        </authorList>
    </citation>
    <scope>NUCLEOTIDE SEQUENCE [LARGE SCALE GENOMIC DNA]</scope>
    <source>
        <strain evidence="2">cv. TM-1</strain>
    </source>
</reference>
<feature type="compositionally biased region" description="Polar residues" evidence="1">
    <location>
        <begin position="103"/>
        <end position="113"/>
    </location>
</feature>
<dbReference type="GO" id="GO:0005635">
    <property type="term" value="C:nuclear envelope"/>
    <property type="evidence" value="ECO:0000318"/>
    <property type="project" value="GO_Central"/>
</dbReference>
<keyword evidence="2" id="KW-1185">Reference proteome</keyword>
<dbReference type="Proteomes" id="UP000818029">
    <property type="component" value="Chromosome D07"/>
</dbReference>
<feature type="region of interest" description="Disordered" evidence="1">
    <location>
        <begin position="1"/>
        <end position="41"/>
    </location>
</feature>
<dbReference type="PANTHER" id="PTHR33416">
    <property type="entry name" value="NUCLEAR PORE COMPLEX PROTEIN NUP1"/>
    <property type="match status" value="1"/>
</dbReference>
<feature type="region of interest" description="Disordered" evidence="1">
    <location>
        <begin position="73"/>
        <end position="120"/>
    </location>
</feature>
<dbReference type="STRING" id="3635.A0A1U8M1E2"/>
<dbReference type="RefSeq" id="XP_016720615.1">
    <property type="nucleotide sequence ID" value="XM_016865126.2"/>
</dbReference>
<feature type="compositionally biased region" description="Low complexity" evidence="1">
    <location>
        <begin position="75"/>
        <end position="85"/>
    </location>
</feature>
<name>A0A1U8M1E2_GOSHI</name>
<feature type="region of interest" description="Disordered" evidence="1">
    <location>
        <begin position="475"/>
        <end position="594"/>
    </location>
</feature>
<accession>A0A1U8M1E2</accession>
<dbReference type="OrthoDB" id="666185at2759"/>
<gene>
    <name evidence="3" type="primary">LOC107932994</name>
</gene>
<organism evidence="2 3">
    <name type="scientific">Gossypium hirsutum</name>
    <name type="common">Upland cotton</name>
    <name type="synonym">Gossypium mexicanum</name>
    <dbReference type="NCBI Taxonomy" id="3635"/>
    <lineage>
        <taxon>Eukaryota</taxon>
        <taxon>Viridiplantae</taxon>
        <taxon>Streptophyta</taxon>
        <taxon>Embryophyta</taxon>
        <taxon>Tracheophyta</taxon>
        <taxon>Spermatophyta</taxon>
        <taxon>Magnoliopsida</taxon>
        <taxon>eudicotyledons</taxon>
        <taxon>Gunneridae</taxon>
        <taxon>Pentapetalae</taxon>
        <taxon>rosids</taxon>
        <taxon>malvids</taxon>
        <taxon>Malvales</taxon>
        <taxon>Malvaceae</taxon>
        <taxon>Malvoideae</taxon>
        <taxon>Gossypium</taxon>
    </lineage>
</organism>
<dbReference type="KEGG" id="ghi:107932994"/>
<evidence type="ECO:0000313" key="2">
    <source>
        <dbReference type="Proteomes" id="UP000818029"/>
    </source>
</evidence>
<proteinExistence type="predicted"/>
<dbReference type="SMR" id="A0A1U8M1E2"/>
<dbReference type="GeneID" id="107932994"/>
<dbReference type="AlphaFoldDB" id="A0A1U8M1E2"/>
<evidence type="ECO:0000256" key="1">
    <source>
        <dbReference type="SAM" id="MobiDB-lite"/>
    </source>
</evidence>
<feature type="compositionally biased region" description="Basic residues" evidence="1">
    <location>
        <begin position="582"/>
        <end position="594"/>
    </location>
</feature>